<feature type="region of interest" description="Disordered" evidence="1">
    <location>
        <begin position="32"/>
        <end position="95"/>
    </location>
</feature>
<feature type="domain" description="SCP" evidence="2">
    <location>
        <begin position="170"/>
        <end position="253"/>
    </location>
</feature>
<evidence type="ECO:0000256" key="1">
    <source>
        <dbReference type="SAM" id="MobiDB-lite"/>
    </source>
</evidence>
<sequence>MNKSSFQILEDNSDENAGVFYYKETKYSQMKNKTNLKEKESRRKILKGSNSEGLVKDSYGGKINGGSITKANGKESQSTLEKDQSNEVGVEESKGNKPQISLGFNPIIISATTLLELDHKAVIIDDNNTFVGHSIASSSKDPLHAMKRVGTSMYEITKRGFKVWKKQAQISLQDFVNAHNVIRAKAGVGPLVWNRTLASYAQNYANKWIGDCKMEPSYGPYGENPAEGHGNLDGVDAVKMWASEKPDYDHNSSRR</sequence>
<dbReference type="SUPFAM" id="SSF55797">
    <property type="entry name" value="PR-1-like"/>
    <property type="match status" value="1"/>
</dbReference>
<dbReference type="InterPro" id="IPR035940">
    <property type="entry name" value="CAP_sf"/>
</dbReference>
<comment type="caution">
    <text evidence="3">The sequence shown here is derived from an EMBL/GenBank/DDBJ whole genome shotgun (WGS) entry which is preliminary data.</text>
</comment>
<dbReference type="OrthoDB" id="337038at2759"/>
<organism evidence="3 4">
    <name type="scientific">Gossypium stocksii</name>
    <dbReference type="NCBI Taxonomy" id="47602"/>
    <lineage>
        <taxon>Eukaryota</taxon>
        <taxon>Viridiplantae</taxon>
        <taxon>Streptophyta</taxon>
        <taxon>Embryophyta</taxon>
        <taxon>Tracheophyta</taxon>
        <taxon>Spermatophyta</taxon>
        <taxon>Magnoliopsida</taxon>
        <taxon>eudicotyledons</taxon>
        <taxon>Gunneridae</taxon>
        <taxon>Pentapetalae</taxon>
        <taxon>rosids</taxon>
        <taxon>malvids</taxon>
        <taxon>Malvales</taxon>
        <taxon>Malvaceae</taxon>
        <taxon>Malvoideae</taxon>
        <taxon>Gossypium</taxon>
    </lineage>
</organism>
<dbReference type="Pfam" id="PF00188">
    <property type="entry name" value="CAP"/>
    <property type="match status" value="1"/>
</dbReference>
<gene>
    <name evidence="3" type="ORF">J1N35_005992</name>
</gene>
<reference evidence="3 4" key="1">
    <citation type="journal article" date="2021" name="Plant Biotechnol. J.">
        <title>Multi-omics assisted identification of the key and species-specific regulatory components of drought-tolerant mechanisms in Gossypium stocksii.</title>
        <authorList>
            <person name="Yu D."/>
            <person name="Ke L."/>
            <person name="Zhang D."/>
            <person name="Wu Y."/>
            <person name="Sun Y."/>
            <person name="Mei J."/>
            <person name="Sun J."/>
            <person name="Sun Y."/>
        </authorList>
    </citation>
    <scope>NUCLEOTIDE SEQUENCE [LARGE SCALE GENOMIC DNA]</scope>
    <source>
        <strain evidence="4">cv. E1</strain>
        <tissue evidence="3">Leaf</tissue>
    </source>
</reference>
<dbReference type="PANTHER" id="PTHR10334">
    <property type="entry name" value="CYSTEINE-RICH SECRETORY PROTEIN-RELATED"/>
    <property type="match status" value="1"/>
</dbReference>
<protein>
    <recommendedName>
        <fullName evidence="2">SCP domain-containing protein</fullName>
    </recommendedName>
</protein>
<feature type="compositionally biased region" description="Basic and acidic residues" evidence="1">
    <location>
        <begin position="80"/>
        <end position="95"/>
    </location>
</feature>
<evidence type="ECO:0000259" key="2">
    <source>
        <dbReference type="SMART" id="SM00198"/>
    </source>
</evidence>
<proteinExistence type="predicted"/>
<dbReference type="SMART" id="SM00198">
    <property type="entry name" value="SCP"/>
    <property type="match status" value="1"/>
</dbReference>
<dbReference type="AlphaFoldDB" id="A0A9D3WF38"/>
<keyword evidence="4" id="KW-1185">Reference proteome</keyword>
<evidence type="ECO:0000313" key="3">
    <source>
        <dbReference type="EMBL" id="KAH1122832.1"/>
    </source>
</evidence>
<dbReference type="InterPro" id="IPR001283">
    <property type="entry name" value="CRISP-related"/>
</dbReference>
<feature type="compositionally biased region" description="Polar residues" evidence="1">
    <location>
        <begin position="66"/>
        <end position="79"/>
    </location>
</feature>
<dbReference type="InterPro" id="IPR014044">
    <property type="entry name" value="CAP_dom"/>
</dbReference>
<name>A0A9D3WF38_9ROSI</name>
<dbReference type="EMBL" id="JAIQCV010000002">
    <property type="protein sequence ID" value="KAH1122832.1"/>
    <property type="molecule type" value="Genomic_DNA"/>
</dbReference>
<evidence type="ECO:0000313" key="4">
    <source>
        <dbReference type="Proteomes" id="UP000828251"/>
    </source>
</evidence>
<accession>A0A9D3WF38</accession>
<dbReference type="Proteomes" id="UP000828251">
    <property type="component" value="Unassembled WGS sequence"/>
</dbReference>
<dbReference type="Gene3D" id="3.40.33.10">
    <property type="entry name" value="CAP"/>
    <property type="match status" value="1"/>
</dbReference>